<comment type="caution">
    <text evidence="13">The sequence shown here is derived from an EMBL/GenBank/DDBJ whole genome shotgun (WGS) entry which is preliminary data.</text>
</comment>
<sequence length="726" mass="76849">MGQSESSAADEPPAKRPCALVVVGPSGVGKGTLINKLMSSSTRFGFSCSHTTRAPRPGEKDGEHYHFTTREAFESGIERGDFLEHAHVHANIYGTSVQAVRALADDGRCCVLDIDVQGARQIREAGLPAVFVFIAPPSMEELEARLRRRATDSEEQIQTRLAAAREEMDSRGEEGLYDYILVNDDLDRTFAELAAIASRALAGESPSPGGTASAVFAAGGEDPAGAAGDEEAAGSPAAPSVMVLGADGPAGERLVRALCAARSAGRVVAVGADARRMERLQAEVLRSGGATQRFLPVVADVTKEDEARALPRIVADRWEGGALDAVVICALPAPGDALELAAARKEPVKGRLAAGLVGPSVAVAACLADAPASPLQVLAVTPAEPSSGWDGLAQAALVHFCRGLVLETPDRVAGGVVRLRDPASVEALIPYLAMVSTTVITSTIGFPRIGPNREMKKALESFWAGKSTQDELVQTAEQVERTAWQAQKDAGIALIGLDSTLYDQVLDFTNYLGLIPERFQSVEAGLPRYFAMARGVPGAPALDMQKYFDTNYHYLVPELTAPLSAKADWSALLAKVQRGQALLGAGSAVPILLGPVTLVALSRLPEGADAATLVSQLLPAYVELLGELKKLGVPEVQVMMRMLCVWGGVFVWVGMLVVWGNTSFGRGQDFILGLAVLEHPAMATTLLISREIPCIKRRGFWAIFACTAHASKLTTETKRCETSMIG</sequence>
<dbReference type="InterPro" id="IPR017665">
    <property type="entry name" value="Guanylate_kinase"/>
</dbReference>
<dbReference type="HAMAP" id="MF_00328">
    <property type="entry name" value="Guanylate_kinase"/>
    <property type="match status" value="1"/>
</dbReference>
<dbReference type="GO" id="GO:0004385">
    <property type="term" value="F:GMP kinase activity"/>
    <property type="evidence" value="ECO:0007669"/>
    <property type="project" value="UniProtKB-EC"/>
</dbReference>
<dbReference type="GO" id="GO:0008652">
    <property type="term" value="P:amino acid biosynthetic process"/>
    <property type="evidence" value="ECO:0007669"/>
    <property type="project" value="InterPro"/>
</dbReference>
<evidence type="ECO:0000256" key="1">
    <source>
        <dbReference type="ARBA" id="ARBA00005790"/>
    </source>
</evidence>
<evidence type="ECO:0000256" key="11">
    <source>
        <dbReference type="SAM" id="Phobius"/>
    </source>
</evidence>
<organism evidence="13 14">
    <name type="scientific">Prototheca wickerhamii</name>
    <dbReference type="NCBI Taxonomy" id="3111"/>
    <lineage>
        <taxon>Eukaryota</taxon>
        <taxon>Viridiplantae</taxon>
        <taxon>Chlorophyta</taxon>
        <taxon>core chlorophytes</taxon>
        <taxon>Trebouxiophyceae</taxon>
        <taxon>Chlorellales</taxon>
        <taxon>Chlorellaceae</taxon>
        <taxon>Prototheca</taxon>
    </lineage>
</organism>
<dbReference type="InterPro" id="IPR008145">
    <property type="entry name" value="GK/Ca_channel_bsu"/>
</dbReference>
<dbReference type="InterPro" id="IPR027417">
    <property type="entry name" value="P-loop_NTPase"/>
</dbReference>
<protein>
    <recommendedName>
        <fullName evidence="8">Guanylate kinase 1</fullName>
        <ecNumber evidence="2">2.7.4.8</ecNumber>
    </recommendedName>
    <alternativeName>
        <fullName evidence="9">GMP kinase 1</fullName>
    </alternativeName>
</protein>
<dbReference type="Gene3D" id="3.40.50.720">
    <property type="entry name" value="NAD(P)-binding Rossmann-like Domain"/>
    <property type="match status" value="1"/>
</dbReference>
<dbReference type="InterPro" id="IPR008144">
    <property type="entry name" value="Guanylate_kin-like_dom"/>
</dbReference>
<evidence type="ECO:0000256" key="7">
    <source>
        <dbReference type="ARBA" id="ARBA00048594"/>
    </source>
</evidence>
<dbReference type="CDD" id="cd00071">
    <property type="entry name" value="GMPK"/>
    <property type="match status" value="1"/>
</dbReference>
<evidence type="ECO:0000256" key="10">
    <source>
        <dbReference type="SAM" id="MobiDB-lite"/>
    </source>
</evidence>
<evidence type="ECO:0000256" key="5">
    <source>
        <dbReference type="ARBA" id="ARBA00022777"/>
    </source>
</evidence>
<dbReference type="FunFam" id="3.40.50.300:FF:000776">
    <property type="entry name" value="Guanylate kinase 2"/>
    <property type="match status" value="1"/>
</dbReference>
<keyword evidence="4" id="KW-0547">Nucleotide-binding</keyword>
<keyword evidence="11" id="KW-0472">Membrane</keyword>
<evidence type="ECO:0000313" key="14">
    <source>
        <dbReference type="Proteomes" id="UP001255856"/>
    </source>
</evidence>
<dbReference type="InterPro" id="IPR020590">
    <property type="entry name" value="Guanylate_kinase_CS"/>
</dbReference>
<evidence type="ECO:0000256" key="6">
    <source>
        <dbReference type="ARBA" id="ARBA00022840"/>
    </source>
</evidence>
<name>A0AAD9IF62_PROWI</name>
<dbReference type="Gene3D" id="3.20.20.210">
    <property type="match status" value="1"/>
</dbReference>
<feature type="domain" description="Guanylate kinase-like" evidence="12">
    <location>
        <begin position="17"/>
        <end position="198"/>
    </location>
</feature>
<dbReference type="GO" id="GO:0003871">
    <property type="term" value="F:5-methyltetrahydropteroyltriglutamate-homocysteine S-methyltransferase activity"/>
    <property type="evidence" value="ECO:0007669"/>
    <property type="project" value="InterPro"/>
</dbReference>
<dbReference type="Gene3D" id="3.30.63.10">
    <property type="entry name" value="Guanylate Kinase phosphate binding domain"/>
    <property type="match status" value="1"/>
</dbReference>
<dbReference type="SUPFAM" id="SSF51726">
    <property type="entry name" value="UROD/MetE-like"/>
    <property type="match status" value="1"/>
</dbReference>
<dbReference type="GO" id="GO:0005829">
    <property type="term" value="C:cytosol"/>
    <property type="evidence" value="ECO:0007669"/>
    <property type="project" value="TreeGrafter"/>
</dbReference>
<dbReference type="Pfam" id="PF00625">
    <property type="entry name" value="Guanylate_kin"/>
    <property type="match status" value="1"/>
</dbReference>
<dbReference type="SMART" id="SM00072">
    <property type="entry name" value="GuKc"/>
    <property type="match status" value="1"/>
</dbReference>
<feature type="region of interest" description="Disordered" evidence="10">
    <location>
        <begin position="202"/>
        <end position="235"/>
    </location>
</feature>
<dbReference type="GO" id="GO:0005524">
    <property type="term" value="F:ATP binding"/>
    <property type="evidence" value="ECO:0007669"/>
    <property type="project" value="UniProtKB-KW"/>
</dbReference>
<dbReference type="NCBIfam" id="TIGR03263">
    <property type="entry name" value="guanyl_kin"/>
    <property type="match status" value="1"/>
</dbReference>
<keyword evidence="14" id="KW-1185">Reference proteome</keyword>
<dbReference type="SUPFAM" id="SSF51735">
    <property type="entry name" value="NAD(P)-binding Rossmann-fold domains"/>
    <property type="match status" value="1"/>
</dbReference>
<dbReference type="SUPFAM" id="SSF52540">
    <property type="entry name" value="P-loop containing nucleoside triphosphate hydrolases"/>
    <property type="match status" value="1"/>
</dbReference>
<feature type="compositionally biased region" description="Low complexity" evidence="10">
    <location>
        <begin position="217"/>
        <end position="235"/>
    </location>
</feature>
<comment type="similarity">
    <text evidence="1">Belongs to the guanylate kinase family.</text>
</comment>
<evidence type="ECO:0000256" key="2">
    <source>
        <dbReference type="ARBA" id="ARBA00012961"/>
    </source>
</evidence>
<dbReference type="FunFam" id="3.30.63.10:FF:000002">
    <property type="entry name" value="Guanylate kinase 1"/>
    <property type="match status" value="1"/>
</dbReference>
<keyword evidence="11" id="KW-1133">Transmembrane helix</keyword>
<dbReference type="Pfam" id="PF08267">
    <property type="entry name" value="Meth_synt_1"/>
    <property type="match status" value="1"/>
</dbReference>
<evidence type="ECO:0000313" key="13">
    <source>
        <dbReference type="EMBL" id="KAK2076406.1"/>
    </source>
</evidence>
<dbReference type="InterPro" id="IPR013215">
    <property type="entry name" value="Cbl-indep_Met_Synth_N"/>
</dbReference>
<evidence type="ECO:0000259" key="12">
    <source>
        <dbReference type="PROSITE" id="PS50052"/>
    </source>
</evidence>
<dbReference type="Proteomes" id="UP001255856">
    <property type="component" value="Unassembled WGS sequence"/>
</dbReference>
<keyword evidence="3" id="KW-0808">Transferase</keyword>
<evidence type="ECO:0000256" key="9">
    <source>
        <dbReference type="ARBA" id="ARBA00081967"/>
    </source>
</evidence>
<dbReference type="EC" id="2.7.4.8" evidence="2"/>
<reference evidence="13" key="1">
    <citation type="submission" date="2021-01" db="EMBL/GenBank/DDBJ databases">
        <authorList>
            <person name="Eckstrom K.M.E."/>
        </authorList>
    </citation>
    <scope>NUCLEOTIDE SEQUENCE</scope>
    <source>
        <strain evidence="13">UVCC 0001</strain>
    </source>
</reference>
<dbReference type="PANTHER" id="PTHR23117">
    <property type="entry name" value="GUANYLATE KINASE-RELATED"/>
    <property type="match status" value="1"/>
</dbReference>
<evidence type="ECO:0000256" key="8">
    <source>
        <dbReference type="ARBA" id="ARBA00067520"/>
    </source>
</evidence>
<dbReference type="PANTHER" id="PTHR23117:SF13">
    <property type="entry name" value="GUANYLATE KINASE"/>
    <property type="match status" value="1"/>
</dbReference>
<dbReference type="InterPro" id="IPR038071">
    <property type="entry name" value="UROD/MetE-like_sf"/>
</dbReference>
<dbReference type="PROSITE" id="PS50052">
    <property type="entry name" value="GUANYLATE_KINASE_2"/>
    <property type="match status" value="1"/>
</dbReference>
<dbReference type="InterPro" id="IPR036291">
    <property type="entry name" value="NAD(P)-bd_dom_sf"/>
</dbReference>
<proteinExistence type="inferred from homology"/>
<accession>A0AAD9IF62</accession>
<evidence type="ECO:0000256" key="3">
    <source>
        <dbReference type="ARBA" id="ARBA00022679"/>
    </source>
</evidence>
<dbReference type="GO" id="GO:0008270">
    <property type="term" value="F:zinc ion binding"/>
    <property type="evidence" value="ECO:0007669"/>
    <property type="project" value="InterPro"/>
</dbReference>
<dbReference type="AlphaFoldDB" id="A0AAD9IF62"/>
<keyword evidence="6" id="KW-0067">ATP-binding</keyword>
<feature type="transmembrane region" description="Helical" evidence="11">
    <location>
        <begin position="638"/>
        <end position="658"/>
    </location>
</feature>
<dbReference type="EMBL" id="JASFZW010000010">
    <property type="protein sequence ID" value="KAK2076406.1"/>
    <property type="molecule type" value="Genomic_DNA"/>
</dbReference>
<gene>
    <name evidence="13" type="ORF">QBZ16_000931</name>
</gene>
<evidence type="ECO:0000256" key="4">
    <source>
        <dbReference type="ARBA" id="ARBA00022741"/>
    </source>
</evidence>
<comment type="catalytic activity">
    <reaction evidence="7">
        <text>GMP + ATP = GDP + ADP</text>
        <dbReference type="Rhea" id="RHEA:20780"/>
        <dbReference type="ChEBI" id="CHEBI:30616"/>
        <dbReference type="ChEBI" id="CHEBI:58115"/>
        <dbReference type="ChEBI" id="CHEBI:58189"/>
        <dbReference type="ChEBI" id="CHEBI:456216"/>
        <dbReference type="EC" id="2.7.4.8"/>
    </reaction>
</comment>
<keyword evidence="5" id="KW-0418">Kinase</keyword>
<dbReference type="Gene3D" id="3.40.50.300">
    <property type="entry name" value="P-loop containing nucleotide triphosphate hydrolases"/>
    <property type="match status" value="1"/>
</dbReference>
<keyword evidence="11" id="KW-0812">Transmembrane</keyword>
<dbReference type="PROSITE" id="PS00856">
    <property type="entry name" value="GUANYLATE_KINASE_1"/>
    <property type="match status" value="1"/>
</dbReference>